<reference evidence="8 9" key="1">
    <citation type="submission" date="2021-01" db="EMBL/GenBank/DDBJ databases">
        <title>Whole genome shotgun sequence of Catellatospora chokoriensis NBRC 107358.</title>
        <authorList>
            <person name="Komaki H."/>
            <person name="Tamura T."/>
        </authorList>
    </citation>
    <scope>NUCLEOTIDE SEQUENCE [LARGE SCALE GENOMIC DNA]</scope>
    <source>
        <strain evidence="8 9">NBRC 107358</strain>
    </source>
</reference>
<comment type="similarity">
    <text evidence="2 6">Belongs to the FPP/GGPP synthase family.</text>
</comment>
<evidence type="ECO:0000256" key="4">
    <source>
        <dbReference type="ARBA" id="ARBA00022723"/>
    </source>
</evidence>
<gene>
    <name evidence="8" type="ORF">Cch02nite_69870</name>
</gene>
<comment type="cofactor">
    <cofactor evidence="1">
        <name>Mg(2+)</name>
        <dbReference type="ChEBI" id="CHEBI:18420"/>
    </cofactor>
</comment>
<dbReference type="InterPro" id="IPR000092">
    <property type="entry name" value="Polyprenyl_synt"/>
</dbReference>
<dbReference type="RefSeq" id="WP_191844490.1">
    <property type="nucleotide sequence ID" value="NZ_BAAALB010000012.1"/>
</dbReference>
<evidence type="ECO:0000256" key="3">
    <source>
        <dbReference type="ARBA" id="ARBA00022679"/>
    </source>
</evidence>
<protein>
    <submittedName>
        <fullName evidence="8">Geranylgeranyl pyrophosphate synthase</fullName>
    </submittedName>
</protein>
<name>A0A8J3KBA2_9ACTN</name>
<keyword evidence="4" id="KW-0479">Metal-binding</keyword>
<dbReference type="PANTHER" id="PTHR12001:SF85">
    <property type="entry name" value="SHORT CHAIN ISOPRENYL DIPHOSPHATE SYNTHASE"/>
    <property type="match status" value="1"/>
</dbReference>
<dbReference type="InterPro" id="IPR008949">
    <property type="entry name" value="Isoprenoid_synthase_dom_sf"/>
</dbReference>
<keyword evidence="9" id="KW-1185">Reference proteome</keyword>
<feature type="compositionally biased region" description="Polar residues" evidence="7">
    <location>
        <begin position="1"/>
        <end position="15"/>
    </location>
</feature>
<evidence type="ECO:0000256" key="7">
    <source>
        <dbReference type="SAM" id="MobiDB-lite"/>
    </source>
</evidence>
<evidence type="ECO:0000313" key="8">
    <source>
        <dbReference type="EMBL" id="GIF93543.1"/>
    </source>
</evidence>
<dbReference type="SFLD" id="SFLDS00005">
    <property type="entry name" value="Isoprenoid_Synthase_Type_I"/>
    <property type="match status" value="1"/>
</dbReference>
<feature type="region of interest" description="Disordered" evidence="7">
    <location>
        <begin position="1"/>
        <end position="25"/>
    </location>
</feature>
<dbReference type="InterPro" id="IPR033749">
    <property type="entry name" value="Polyprenyl_synt_CS"/>
</dbReference>
<evidence type="ECO:0000256" key="2">
    <source>
        <dbReference type="ARBA" id="ARBA00006706"/>
    </source>
</evidence>
<keyword evidence="5" id="KW-0460">Magnesium</keyword>
<dbReference type="PROSITE" id="PS00444">
    <property type="entry name" value="POLYPRENYL_SYNTHASE_2"/>
    <property type="match status" value="1"/>
</dbReference>
<sequence>MANDTFSATAPSLTPTAGPGPVDHAADLHHRVDQALSDFVLAETAALLDVDHALEPLLAAARDAVLGGGKRIRPLFAYWGWRSVAGPDAPVQPVLPALAALELLHAFALVHDDVMDRSATRRGRPTTHRALAAAHAGQRLRGDADRFGDAGAILVGDLCLVWADRLMSRAKVHAAALAGARAAYDRMRVEAIAGQFLDVLGDHAPAWSPERALRTARLKTAGYTATWPLHYGAALAGAPAATFARGPLGRAYTRYGLAVGEAFQLRDDLLGLYGEPAVTGKPVGDDLGKPTVLLLLARARATAAQHAELDKLLAAGHPDVARLGEVIRATGAAQRLGDMIAERVAEAQGALADAPVDQPVRAALGELAAAVAWRAA</sequence>
<evidence type="ECO:0000313" key="9">
    <source>
        <dbReference type="Proteomes" id="UP000619293"/>
    </source>
</evidence>
<dbReference type="GO" id="GO:0004659">
    <property type="term" value="F:prenyltransferase activity"/>
    <property type="evidence" value="ECO:0007669"/>
    <property type="project" value="InterPro"/>
</dbReference>
<evidence type="ECO:0000256" key="6">
    <source>
        <dbReference type="RuleBase" id="RU004466"/>
    </source>
</evidence>
<dbReference type="PANTHER" id="PTHR12001">
    <property type="entry name" value="GERANYLGERANYL PYROPHOSPHATE SYNTHASE"/>
    <property type="match status" value="1"/>
</dbReference>
<dbReference type="Gene3D" id="1.10.600.10">
    <property type="entry name" value="Farnesyl Diphosphate Synthase"/>
    <property type="match status" value="1"/>
</dbReference>
<evidence type="ECO:0000256" key="5">
    <source>
        <dbReference type="ARBA" id="ARBA00022842"/>
    </source>
</evidence>
<dbReference type="GO" id="GO:0046872">
    <property type="term" value="F:metal ion binding"/>
    <property type="evidence" value="ECO:0007669"/>
    <property type="project" value="UniProtKB-KW"/>
</dbReference>
<dbReference type="EMBL" id="BONG01000066">
    <property type="protein sequence ID" value="GIF93543.1"/>
    <property type="molecule type" value="Genomic_DNA"/>
</dbReference>
<dbReference type="Proteomes" id="UP000619293">
    <property type="component" value="Unassembled WGS sequence"/>
</dbReference>
<dbReference type="Pfam" id="PF00348">
    <property type="entry name" value="polyprenyl_synt"/>
    <property type="match status" value="1"/>
</dbReference>
<dbReference type="GO" id="GO:0008299">
    <property type="term" value="P:isoprenoid biosynthetic process"/>
    <property type="evidence" value="ECO:0007669"/>
    <property type="project" value="InterPro"/>
</dbReference>
<comment type="caution">
    <text evidence="8">The sequence shown here is derived from an EMBL/GenBank/DDBJ whole genome shotgun (WGS) entry which is preliminary data.</text>
</comment>
<organism evidence="8 9">
    <name type="scientific">Catellatospora chokoriensis</name>
    <dbReference type="NCBI Taxonomy" id="310353"/>
    <lineage>
        <taxon>Bacteria</taxon>
        <taxon>Bacillati</taxon>
        <taxon>Actinomycetota</taxon>
        <taxon>Actinomycetes</taxon>
        <taxon>Micromonosporales</taxon>
        <taxon>Micromonosporaceae</taxon>
        <taxon>Catellatospora</taxon>
    </lineage>
</organism>
<dbReference type="SUPFAM" id="SSF48576">
    <property type="entry name" value="Terpenoid synthases"/>
    <property type="match status" value="1"/>
</dbReference>
<proteinExistence type="inferred from homology"/>
<accession>A0A8J3KBA2</accession>
<dbReference type="PROSITE" id="PS00723">
    <property type="entry name" value="POLYPRENYL_SYNTHASE_1"/>
    <property type="match status" value="1"/>
</dbReference>
<dbReference type="AlphaFoldDB" id="A0A8J3KBA2"/>
<keyword evidence="3 6" id="KW-0808">Transferase</keyword>
<evidence type="ECO:0000256" key="1">
    <source>
        <dbReference type="ARBA" id="ARBA00001946"/>
    </source>
</evidence>